<evidence type="ECO:0000313" key="1">
    <source>
        <dbReference type="EMBL" id="CAE6497400.1"/>
    </source>
</evidence>
<sequence length="185" mass="21049">MVASSVFVNNKVQILPNPYALTIKPRLQYSSFLTDSILQKLYREQNQIQESNRALYREVTSWRDNAQIKRQVEHEVTVTMSVEVVKLIRQKLASVSQMSNLAQTVSPLISVIRIVNSNLYLRMPHVSQDLIELSGLLGSIVMDSGSLIEAKFDFKQTNLESKQILAEVNLIVESKIRTSYPNLNL</sequence>
<dbReference type="RefSeq" id="WP_205099786.1">
    <property type="nucleotide sequence ID" value="NZ_CAJNAQ010000005.1"/>
</dbReference>
<dbReference type="EMBL" id="CAJNAQ010000005">
    <property type="protein sequence ID" value="CAE6497400.1"/>
    <property type="molecule type" value="Genomic_DNA"/>
</dbReference>
<organism evidence="1 2">
    <name type="scientific">Candidatus Nitrosotenuis uzonensis</name>
    <dbReference type="NCBI Taxonomy" id="1407055"/>
    <lineage>
        <taxon>Archaea</taxon>
        <taxon>Nitrososphaerota</taxon>
        <taxon>Candidatus Nitrosotenuis</taxon>
    </lineage>
</organism>
<evidence type="ECO:0000313" key="2">
    <source>
        <dbReference type="Proteomes" id="UP000655759"/>
    </source>
</evidence>
<comment type="caution">
    <text evidence="1">The sequence shown here is derived from an EMBL/GenBank/DDBJ whole genome shotgun (WGS) entry which is preliminary data.</text>
</comment>
<gene>
    <name evidence="1" type="ORF">NUZ5A_50668</name>
</gene>
<dbReference type="Proteomes" id="UP000655759">
    <property type="component" value="Unassembled WGS sequence"/>
</dbReference>
<proteinExistence type="predicted"/>
<protein>
    <submittedName>
        <fullName evidence="1">Uncharacterized protein</fullName>
    </submittedName>
</protein>
<reference evidence="1" key="1">
    <citation type="submission" date="2021-02" db="EMBL/GenBank/DDBJ databases">
        <authorList>
            <person name="Han P."/>
        </authorList>
    </citation>
    <scope>NUCLEOTIDE SEQUENCE</scope>
    <source>
        <strain evidence="1">Candidatus Nitrosotenuis uzonensis 5A</strain>
    </source>
</reference>
<accession>A0A812F198</accession>
<dbReference type="AlphaFoldDB" id="A0A812F198"/>
<name>A0A812F198_9ARCH</name>